<dbReference type="EMBL" id="CP001322">
    <property type="protein sequence ID" value="ACL06007.1"/>
    <property type="molecule type" value="Genomic_DNA"/>
</dbReference>
<feature type="chain" id="PRO_5002869292" evidence="1">
    <location>
        <begin position="32"/>
        <end position="2107"/>
    </location>
</feature>
<dbReference type="SUPFAM" id="SSF63825">
    <property type="entry name" value="YWTD domain"/>
    <property type="match status" value="1"/>
</dbReference>
<name>B8FMG9_DESAL</name>
<dbReference type="SUPFAM" id="SSF75011">
    <property type="entry name" value="3-carboxy-cis,cis-mucoante lactonizing enzyme"/>
    <property type="match status" value="1"/>
</dbReference>
<proteinExistence type="predicted"/>
<evidence type="ECO:0000256" key="1">
    <source>
        <dbReference type="SAM" id="SignalP"/>
    </source>
</evidence>
<keyword evidence="3" id="KW-1185">Reference proteome</keyword>
<evidence type="ECO:0000313" key="3">
    <source>
        <dbReference type="Proteomes" id="UP000000739"/>
    </source>
</evidence>
<dbReference type="HOGENOM" id="CLU_232298_0_0_7"/>
<organism evidence="2 3">
    <name type="scientific">Desulfatibacillum aliphaticivorans</name>
    <dbReference type="NCBI Taxonomy" id="218208"/>
    <lineage>
        <taxon>Bacteria</taxon>
        <taxon>Pseudomonadati</taxon>
        <taxon>Thermodesulfobacteriota</taxon>
        <taxon>Desulfobacteria</taxon>
        <taxon>Desulfobacterales</taxon>
        <taxon>Desulfatibacillaceae</taxon>
        <taxon>Desulfatibacillum</taxon>
    </lineage>
</organism>
<dbReference type="Pfam" id="PF08309">
    <property type="entry name" value="LVIVD"/>
    <property type="match status" value="3"/>
</dbReference>
<accession>B8FMG9</accession>
<feature type="signal peptide" evidence="1">
    <location>
        <begin position="1"/>
        <end position="31"/>
    </location>
</feature>
<dbReference type="RefSeq" id="WP_015949053.1">
    <property type="nucleotide sequence ID" value="NC_011768.1"/>
</dbReference>
<dbReference type="InterPro" id="IPR013211">
    <property type="entry name" value="LVIVD"/>
</dbReference>
<dbReference type="KEGG" id="dal:Dalk_4327"/>
<dbReference type="eggNOG" id="COG5276">
    <property type="taxonomic scope" value="Bacteria"/>
</dbReference>
<gene>
    <name evidence="2" type="ordered locus">Dalk_4327</name>
</gene>
<keyword evidence="1" id="KW-0732">Signal</keyword>
<evidence type="ECO:0000313" key="2">
    <source>
        <dbReference type="EMBL" id="ACL06007.1"/>
    </source>
</evidence>
<dbReference type="Proteomes" id="UP000000739">
    <property type="component" value="Chromosome"/>
</dbReference>
<protein>
    <submittedName>
        <fullName evidence="2">LVIVD repeat protein</fullName>
    </submittedName>
</protein>
<sequence length="2107" mass="224636">MPRPGLRPYSMMKIAVAITFILCLFSASVHAESWSIEPAGSIGGWRGAIAQSGDYAYFAEGQALRTADLTADVPEIVASLSLSGEPAAVLASGNYVYVAGVNQFVVVDVSDPLSPEEAGSCEVLNEGLGRGGVSMDGDRIYLAFDTSAADFTLQVVDISTPGAPSVITSTTLIPADRILVSNNLLYAACEDTNFRIYNVSDLDNIRELGAYSPVCPGYTMAKKGSFIYISCGYESQNGVQIIDVSDTSAPYKETEYTYTDMRAYGVDFYGEMTYIAGNDAGLVVVNLTDPTDPVFQGQFDEGYGISNLIVDYPYAYLISTKDQALTKVAIDDLSDITANGSGFSPSYANVLVLDGTTLFMGAGQALWAYDMTDPNSPVLIGRWTDYAGIQKMAVENGRLYGLISNDLYVLDVSDPASGASLLGTYDPGTYPTKMAVYNGVVYLVETDGDMLVINASAAPTFSVVQDATLYGSVQDLYVDEGLLLLAGAPSSSGQTAVYEIDESGALIPDAVIPADYGNVRCAVKNGCVAVASHTGYAGSGTANGSLGLYHIVLGSGTEMDKIAIPGMQFDDLYVSPLEGDDLLVLASGYWDNNARKSTGNTTNGTHTFTYASETQTITKGDVCKSPYPTGMTVVSTPSGGNILATCDMSYGNYTQTVKVGDGLCCLTTKILPVEAQQDGCSVTPASWGRGECGTVVTLTADEVSPWNFKEWTGAASGSNREVDVTVSGDCSEAVAHFVMPVLTLAAGGGNPAYNEVYGQNPDNEKEKVAAVINLSVNDVDDWRVNSVSFTASGSGNEKDDIATVNLYLGGAGGNLLSSGTYSADDGVIALGVNQTINKGESITLTLTYLFNEDKACPCNDYSTNINVSQVNALPLVYANYKKVPPLPQGVASGPLTIKTGIMTEIDGDQQYGEKEQPLPKAYKLQVSRQHPDCVDKIHWELMPEAAKFGAKFSNGGTSIDTQVDASGLTETTLTLGEKVGMKNPYVANAFIYSTGAQCYASSAGMPFTSYGAGVDVALTPEHNGVAGSSVVSTFVSDISAPNKMTIKIDMAPTDFAEVQQVKYDIGGSLKNGTMVTQNKEYYATYDMKDFSKTEPFVVTLVMEKDGKTVEQEENYELKALNLPSWFGFLESISEQINKDWNASDKYYLVTFEYPTNFVWADYVPSSMGFLGGLDFDLGVEFVGEADYFITEKSRFSAKCNSEPKLLGQKISLKGELVGNFDEKFLFQRGTGKIEATTTFDLPSKGFSKTFVVYAVPITVSVDISGNVEIYVNGNAVLNKKLQIERAVVTPGTTITGDLTLSLAAVLGLAKISATGSPSVNMEITINYKNAGGTTTTWGAEVKVPIKICGSLFWGLASSELYSTELGPWSFNKGRKGLLDYPHLTVDDISVPRLMTTSSLSANSSGRRIAVWIDDAEPGEAEPNPDVFFRYFDGANWTSPAALIGPDSPNSEWETDPRVVFMDGNYALAAWTTNDGDPSLDNLNDILAAQDIDYAVWDGASWSIPARVIDDDNADGSVSLAYDPLNAKVLAAWVHDVDNSNSVTSRTDWIIQYSAYDIAGDVWPAASTITGTASGTADFCPALASNSDGQGLLVWCRDDDGLSYTELDEITDGSNVDYTNTDAHVYWSYWDGTGFTTGLSLTAPDSATETACDVACGPVDLVYSKDAGPETYTLAIAVWTSSTADAKTLYYSVFDFDAMQWGEPDVITQNTSYIEDPKVVVDSLGAASVIWRAADDVEGDLYMSKAENLTNPVWSEPKKVTDDQNVQTSPSLAVGAGDEIVASFNSYDMGAGDAVSGSGFSGSMNVAPANPETASLAGNWSDAGQDLDVDGLYEALIVSLDAAVVQAGDYEVRADLYSDYGKITGVSAQFTAGSALTETVQLAFDGAYISDQQVDGPYYIRNFRILDNSASSVLAASDSAPYTTTEYAYTDFISGPLSLDKDEYLGTEDAMTVTLTRMALNTDPGVAETAQVKVLSSMEPNGITVELTETGADTGIFTGTVSFTLGQSVSDPPAIYVLDHSVVQAVWYDESNYPWKATGVWTADILQGDLDLNGVSGMADAITILQVLSGLDPEFDIKGYTSAEPWLGEEEALSTMDALYILQTVSQE</sequence>
<reference evidence="2 3" key="1">
    <citation type="journal article" date="2012" name="Environ. Microbiol.">
        <title>The genome sequence of Desulfatibacillum alkenivorans AK-01: a blueprint for anaerobic alkane oxidation.</title>
        <authorList>
            <person name="Callaghan A.V."/>
            <person name="Morris B.E."/>
            <person name="Pereira I.A."/>
            <person name="McInerney M.J."/>
            <person name="Austin R.N."/>
            <person name="Groves J.T."/>
            <person name="Kukor J.J."/>
            <person name="Suflita J.M."/>
            <person name="Young L.Y."/>
            <person name="Zylstra G.J."/>
            <person name="Wawrik B."/>
        </authorList>
    </citation>
    <scope>NUCLEOTIDE SEQUENCE [LARGE SCALE GENOMIC DNA]</scope>
    <source>
        <strain evidence="2 3">AK-01</strain>
    </source>
</reference>